<dbReference type="InterPro" id="IPR000259">
    <property type="entry name" value="Adhesion_dom_fimbrial"/>
</dbReference>
<gene>
    <name evidence="3" type="primary">stbD_2</name>
    <name evidence="3" type="ORF">GCM10023211_11880</name>
</gene>
<accession>A0ABP9N989</accession>
<dbReference type="Proteomes" id="UP001500171">
    <property type="component" value="Unassembled WGS sequence"/>
</dbReference>
<dbReference type="Gene3D" id="2.60.40.1090">
    <property type="entry name" value="Fimbrial-type adhesion domain"/>
    <property type="match status" value="1"/>
</dbReference>
<dbReference type="RefSeq" id="WP_345489836.1">
    <property type="nucleotide sequence ID" value="NZ_BAABHY010000001.1"/>
</dbReference>
<evidence type="ECO:0000256" key="1">
    <source>
        <dbReference type="SAM" id="SignalP"/>
    </source>
</evidence>
<name>A0ABP9N989_9GAMM</name>
<feature type="domain" description="Fimbrial-type adhesion" evidence="2">
    <location>
        <begin position="260"/>
        <end position="442"/>
    </location>
</feature>
<dbReference type="Pfam" id="PF00419">
    <property type="entry name" value="Fimbrial"/>
    <property type="match status" value="1"/>
</dbReference>
<dbReference type="EMBL" id="BAABHY010000001">
    <property type="protein sequence ID" value="GAA5109014.1"/>
    <property type="molecule type" value="Genomic_DNA"/>
</dbReference>
<sequence>MKLMSVIVFIFTLLASRESIAACIRVDSTGYLSQQAIAAGYTASYWTGAHDTANSKNLGLPAVISLSNGTFQPSGTLLASTALSFLSQGDQVPYSAKQVLFRCDVADKSNIFEMYATNGDNAYTGMFAASEIEGAYYSFVKNVAVRLTNTKTGEYYSRYWKSRQFDDSDLYSDGTYIYIPAGAFSDVLMELYRIDSTSYYADASNVYSYAYSQPHGYIAFKGPGMSNNVTPGADSATNYDGFYGYWPASWSLYNTGTKFVRGATCKVNDYTNLVFLPMITVSELNSGGASQADFSVSIECESGAISGTASSTTTSANVSMGFVVNQSTAVNAATSLGLTTASGGLTWLLDNNYGTKSNIASGVGIRIYDRTGRAINLLPNLSSFGTGNTRGWYAFKELTTLVSSGTTDIYNGNFTASLEAISGQTVTVGTVNAQLQVVVGFQ</sequence>
<dbReference type="SUPFAM" id="SSF49401">
    <property type="entry name" value="Bacterial adhesins"/>
    <property type="match status" value="1"/>
</dbReference>
<keyword evidence="4" id="KW-1185">Reference proteome</keyword>
<proteinExistence type="predicted"/>
<dbReference type="PIRSF" id="PIRSF029766">
    <property type="entry name" value="UCP029766"/>
    <property type="match status" value="1"/>
</dbReference>
<reference evidence="4" key="1">
    <citation type="journal article" date="2019" name="Int. J. Syst. Evol. Microbiol.">
        <title>The Global Catalogue of Microorganisms (GCM) 10K type strain sequencing project: providing services to taxonomists for standard genome sequencing and annotation.</title>
        <authorList>
            <consortium name="The Broad Institute Genomics Platform"/>
            <consortium name="The Broad Institute Genome Sequencing Center for Infectious Disease"/>
            <person name="Wu L."/>
            <person name="Ma J."/>
        </authorList>
    </citation>
    <scope>NUCLEOTIDE SEQUENCE [LARGE SCALE GENOMIC DNA]</scope>
    <source>
        <strain evidence="4">JCM 18050</strain>
    </source>
</reference>
<feature type="chain" id="PRO_5046185945" evidence="1">
    <location>
        <begin position="22"/>
        <end position="442"/>
    </location>
</feature>
<keyword evidence="1" id="KW-0732">Signal</keyword>
<evidence type="ECO:0000313" key="4">
    <source>
        <dbReference type="Proteomes" id="UP001500171"/>
    </source>
</evidence>
<feature type="signal peptide" evidence="1">
    <location>
        <begin position="1"/>
        <end position="21"/>
    </location>
</feature>
<organism evidence="3 4">
    <name type="scientific">Orbus sasakiae</name>
    <dbReference type="NCBI Taxonomy" id="1078475"/>
    <lineage>
        <taxon>Bacteria</taxon>
        <taxon>Pseudomonadati</taxon>
        <taxon>Pseudomonadota</taxon>
        <taxon>Gammaproteobacteria</taxon>
        <taxon>Orbales</taxon>
        <taxon>Orbaceae</taxon>
        <taxon>Orbus</taxon>
    </lineage>
</organism>
<protein>
    <submittedName>
        <fullName evidence="3">Fimbrial usher protein StbD</fullName>
    </submittedName>
</protein>
<dbReference type="InterPro" id="IPR036937">
    <property type="entry name" value="Adhesion_dom_fimbrial_sf"/>
</dbReference>
<evidence type="ECO:0000313" key="3">
    <source>
        <dbReference type="EMBL" id="GAA5109014.1"/>
    </source>
</evidence>
<dbReference type="InterPro" id="IPR008966">
    <property type="entry name" value="Adhesion_dom_sf"/>
</dbReference>
<comment type="caution">
    <text evidence="3">The sequence shown here is derived from an EMBL/GenBank/DDBJ whole genome shotgun (WGS) entry which is preliminary data.</text>
</comment>
<dbReference type="InterPro" id="IPR011228">
    <property type="entry name" value="UCP029766"/>
</dbReference>
<evidence type="ECO:0000259" key="2">
    <source>
        <dbReference type="Pfam" id="PF00419"/>
    </source>
</evidence>
<dbReference type="NCBIfam" id="NF011783">
    <property type="entry name" value="PRK15247.1"/>
    <property type="match status" value="1"/>
</dbReference>